<keyword evidence="2" id="KW-0732">Signal</keyword>
<organism evidence="3 4">
    <name type="scientific">Angustibacter aerolatus</name>
    <dbReference type="NCBI Taxonomy" id="1162965"/>
    <lineage>
        <taxon>Bacteria</taxon>
        <taxon>Bacillati</taxon>
        <taxon>Actinomycetota</taxon>
        <taxon>Actinomycetes</taxon>
        <taxon>Kineosporiales</taxon>
        <taxon>Kineosporiaceae</taxon>
    </lineage>
</organism>
<name>A0ABQ6JS00_9ACTN</name>
<accession>A0ABQ6JS00</accession>
<comment type="caution">
    <text evidence="3">The sequence shown here is derived from an EMBL/GenBank/DDBJ whole genome shotgun (WGS) entry which is preliminary data.</text>
</comment>
<feature type="compositionally biased region" description="Low complexity" evidence="1">
    <location>
        <begin position="134"/>
        <end position="147"/>
    </location>
</feature>
<feature type="signal peptide" evidence="2">
    <location>
        <begin position="1"/>
        <end position="29"/>
    </location>
</feature>
<feature type="chain" id="PRO_5045788186" evidence="2">
    <location>
        <begin position="30"/>
        <end position="408"/>
    </location>
</feature>
<keyword evidence="4" id="KW-1185">Reference proteome</keyword>
<reference evidence="4" key="1">
    <citation type="journal article" date="2019" name="Int. J. Syst. Evol. Microbiol.">
        <title>The Global Catalogue of Microorganisms (GCM) 10K type strain sequencing project: providing services to taxonomists for standard genome sequencing and annotation.</title>
        <authorList>
            <consortium name="The Broad Institute Genomics Platform"/>
            <consortium name="The Broad Institute Genome Sequencing Center for Infectious Disease"/>
            <person name="Wu L."/>
            <person name="Ma J."/>
        </authorList>
    </citation>
    <scope>NUCLEOTIDE SEQUENCE [LARGE SCALE GENOMIC DNA]</scope>
    <source>
        <strain evidence="4">NBRC 108730</strain>
    </source>
</reference>
<gene>
    <name evidence="3" type="ORF">GCM10025868_47160</name>
</gene>
<feature type="region of interest" description="Disordered" evidence="1">
    <location>
        <begin position="102"/>
        <end position="164"/>
    </location>
</feature>
<evidence type="ECO:0000256" key="1">
    <source>
        <dbReference type="SAM" id="MobiDB-lite"/>
    </source>
</evidence>
<dbReference type="EMBL" id="BSUZ01000003">
    <property type="protein sequence ID" value="GMA89466.1"/>
    <property type="molecule type" value="Genomic_DNA"/>
</dbReference>
<evidence type="ECO:0000313" key="4">
    <source>
        <dbReference type="Proteomes" id="UP001157017"/>
    </source>
</evidence>
<evidence type="ECO:0000256" key="2">
    <source>
        <dbReference type="SAM" id="SignalP"/>
    </source>
</evidence>
<sequence>MPRRRPTLLLAISLAATLLGLASAQTATAAAPAVQAASSARTISSQPAPRAAAGKPVSTKKLLAALTVSGEHTSGYKRSKFAWVDTDHDHCNTRAEVLITEATKKPRHAKKTCKATGGKWTSPTTGPRSPPRPNSTSTTWSRSTRPGSPAPSSGTRPPAPAYANDLGYKHSLVAVTAHANRSKGDKEPQAWMPAKSTCWYVTRTVVKWRWHLNINPAEKNYLADKARRLRLARGHRPEAAAHRPPEEDVGAAQQRLQLPRRVPDQGQRLLDDLPRARRAVLRRHQPRRVLLHRGRGPRCRLPQVQAITGEQGAERWAGQCAAAYASITAAEMRPRSLTSCPFSLAHCRIAAVSVPAAALAEPARAARVVGAPAALAAAAAGVTRRAWPTHSANASRSRLAFASDRSIS</sequence>
<proteinExistence type="predicted"/>
<protein>
    <submittedName>
        <fullName evidence="3">Uncharacterized protein</fullName>
    </submittedName>
</protein>
<dbReference type="Proteomes" id="UP001157017">
    <property type="component" value="Unassembled WGS sequence"/>
</dbReference>
<evidence type="ECO:0000313" key="3">
    <source>
        <dbReference type="EMBL" id="GMA89466.1"/>
    </source>
</evidence>